<reference evidence="1" key="1">
    <citation type="submission" date="2019-03" db="EMBL/GenBank/DDBJ databases">
        <title>Single cell metagenomics reveals metabolic interactions within the superorganism composed of flagellate Streblomastix strix and complex community of Bacteroidetes bacteria on its surface.</title>
        <authorList>
            <person name="Treitli S.C."/>
            <person name="Kolisko M."/>
            <person name="Husnik F."/>
            <person name="Keeling P."/>
            <person name="Hampl V."/>
        </authorList>
    </citation>
    <scope>NUCLEOTIDE SEQUENCE</scope>
    <source>
        <strain evidence="1">STM</strain>
    </source>
</reference>
<accession>A0A5J4RYZ2</accession>
<dbReference type="CDD" id="cd06223">
    <property type="entry name" value="PRTases_typeI"/>
    <property type="match status" value="1"/>
</dbReference>
<dbReference type="Gene3D" id="3.40.50.2020">
    <property type="match status" value="1"/>
</dbReference>
<proteinExistence type="predicted"/>
<comment type="caution">
    <text evidence="1">The sequence shown here is derived from an EMBL/GenBank/DDBJ whole genome shotgun (WGS) entry which is preliminary data.</text>
</comment>
<evidence type="ECO:0008006" key="2">
    <source>
        <dbReference type="Google" id="ProtNLM"/>
    </source>
</evidence>
<dbReference type="EMBL" id="SNRY01000628">
    <property type="protein sequence ID" value="KAA6338310.1"/>
    <property type="molecule type" value="Genomic_DNA"/>
</dbReference>
<dbReference type="InterPro" id="IPR029057">
    <property type="entry name" value="PRTase-like"/>
</dbReference>
<gene>
    <name evidence="1" type="ORF">EZS27_013676</name>
</gene>
<name>A0A5J4RYZ2_9ZZZZ</name>
<sequence>MNSFTIHPSSQPIFDESTNQSYFLKRDIQAFYHSDYLSGGQWKIQGTIENIICTLKNDITPYTPIVLENASQQLANILSEDLPLILQQTGKDNLTVCVIPRAKTNYNANQLLFNATVSKVVNRLNGFCNGTNYINRQTDTKTTHRAKAGYGGNGSMPYPGITNDTCSISNEVTGKDILLIDDLYTKTVNIDEDAIQALLDNGANSVVFYAIGKTVSRI</sequence>
<dbReference type="AlphaFoldDB" id="A0A5J4RYZ2"/>
<dbReference type="InterPro" id="IPR000836">
    <property type="entry name" value="PRTase_dom"/>
</dbReference>
<organism evidence="1">
    <name type="scientific">termite gut metagenome</name>
    <dbReference type="NCBI Taxonomy" id="433724"/>
    <lineage>
        <taxon>unclassified sequences</taxon>
        <taxon>metagenomes</taxon>
        <taxon>organismal metagenomes</taxon>
    </lineage>
</organism>
<protein>
    <recommendedName>
        <fullName evidence="2">Amidophosphoribosyltransferase</fullName>
    </recommendedName>
</protein>
<evidence type="ECO:0000313" key="1">
    <source>
        <dbReference type="EMBL" id="KAA6338310.1"/>
    </source>
</evidence>